<reference evidence="2" key="2">
    <citation type="submission" date="2021-02" db="EMBL/GenBank/DDBJ databases">
        <authorList>
            <person name="Kimball J.A."/>
            <person name="Haas M.W."/>
            <person name="Macchietto M."/>
            <person name="Kono T."/>
            <person name="Duquette J."/>
            <person name="Shao M."/>
        </authorList>
    </citation>
    <scope>NUCLEOTIDE SEQUENCE</scope>
    <source>
        <tissue evidence="2">Fresh leaf tissue</tissue>
    </source>
</reference>
<sequence length="75" mass="8121">MAVARRDRGARARADTGVVVLAASARARDAPAGARLSSATYVRYGPVHEHVRPSQADRYRRSPVSGHARNGEPER</sequence>
<feature type="region of interest" description="Disordered" evidence="1">
    <location>
        <begin position="47"/>
        <end position="75"/>
    </location>
</feature>
<dbReference type="Proteomes" id="UP000729402">
    <property type="component" value="Unassembled WGS sequence"/>
</dbReference>
<organism evidence="2 3">
    <name type="scientific">Zizania palustris</name>
    <name type="common">Northern wild rice</name>
    <dbReference type="NCBI Taxonomy" id="103762"/>
    <lineage>
        <taxon>Eukaryota</taxon>
        <taxon>Viridiplantae</taxon>
        <taxon>Streptophyta</taxon>
        <taxon>Embryophyta</taxon>
        <taxon>Tracheophyta</taxon>
        <taxon>Spermatophyta</taxon>
        <taxon>Magnoliopsida</taxon>
        <taxon>Liliopsida</taxon>
        <taxon>Poales</taxon>
        <taxon>Poaceae</taxon>
        <taxon>BOP clade</taxon>
        <taxon>Oryzoideae</taxon>
        <taxon>Oryzeae</taxon>
        <taxon>Zizaniinae</taxon>
        <taxon>Zizania</taxon>
    </lineage>
</organism>
<name>A0A8J5SA64_ZIZPA</name>
<dbReference type="EMBL" id="JAAALK010000287">
    <property type="protein sequence ID" value="KAG8059275.1"/>
    <property type="molecule type" value="Genomic_DNA"/>
</dbReference>
<protein>
    <submittedName>
        <fullName evidence="2">Uncharacterized protein</fullName>
    </submittedName>
</protein>
<proteinExistence type="predicted"/>
<evidence type="ECO:0000256" key="1">
    <source>
        <dbReference type="SAM" id="MobiDB-lite"/>
    </source>
</evidence>
<evidence type="ECO:0000313" key="2">
    <source>
        <dbReference type="EMBL" id="KAG8059275.1"/>
    </source>
</evidence>
<reference evidence="2" key="1">
    <citation type="journal article" date="2021" name="bioRxiv">
        <title>Whole Genome Assembly and Annotation of Northern Wild Rice, Zizania palustris L., Supports a Whole Genome Duplication in the Zizania Genus.</title>
        <authorList>
            <person name="Haas M."/>
            <person name="Kono T."/>
            <person name="Macchietto M."/>
            <person name="Millas R."/>
            <person name="McGilp L."/>
            <person name="Shao M."/>
            <person name="Duquette J."/>
            <person name="Hirsch C.N."/>
            <person name="Kimball J."/>
        </authorList>
    </citation>
    <scope>NUCLEOTIDE SEQUENCE</scope>
    <source>
        <tissue evidence="2">Fresh leaf tissue</tissue>
    </source>
</reference>
<comment type="caution">
    <text evidence="2">The sequence shown here is derived from an EMBL/GenBank/DDBJ whole genome shotgun (WGS) entry which is preliminary data.</text>
</comment>
<keyword evidence="3" id="KW-1185">Reference proteome</keyword>
<evidence type="ECO:0000313" key="3">
    <source>
        <dbReference type="Proteomes" id="UP000729402"/>
    </source>
</evidence>
<dbReference type="AlphaFoldDB" id="A0A8J5SA64"/>
<gene>
    <name evidence="2" type="ORF">GUJ93_ZPchr0002g23571</name>
</gene>
<feature type="compositionally biased region" description="Basic and acidic residues" evidence="1">
    <location>
        <begin position="47"/>
        <end position="60"/>
    </location>
</feature>
<accession>A0A8J5SA64</accession>